<dbReference type="AlphaFoldDB" id="A0A3M0HTP5"/>
<organism evidence="1 2">
    <name type="scientific">Streptomyces shenzhenensis</name>
    <dbReference type="NCBI Taxonomy" id="943815"/>
    <lineage>
        <taxon>Bacteria</taxon>
        <taxon>Bacillati</taxon>
        <taxon>Actinomycetota</taxon>
        <taxon>Actinomycetes</taxon>
        <taxon>Kitasatosporales</taxon>
        <taxon>Streptomycetaceae</taxon>
        <taxon>Streptomyces</taxon>
    </lineage>
</organism>
<dbReference type="Proteomes" id="UP000270471">
    <property type="component" value="Unassembled WGS sequence"/>
</dbReference>
<dbReference type="EMBL" id="PENI01000057">
    <property type="protein sequence ID" value="RMB79650.1"/>
    <property type="molecule type" value="Genomic_DNA"/>
</dbReference>
<protein>
    <submittedName>
        <fullName evidence="1">Uncharacterized protein</fullName>
    </submittedName>
</protein>
<evidence type="ECO:0000313" key="2">
    <source>
        <dbReference type="Proteomes" id="UP000270471"/>
    </source>
</evidence>
<accession>A0A3M0HTP5</accession>
<reference evidence="1 2" key="1">
    <citation type="submission" date="2017-11" db="EMBL/GenBank/DDBJ databases">
        <title>Draft genome of actinobacteria isolated from guarana (Paullinia cupana (Mart.) Ducke.</title>
        <authorList>
            <person name="Siqueira K.A."/>
            <person name="Liotti R.G."/>
            <person name="Mendes T.A.O."/>
            <person name="Soares M.A."/>
        </authorList>
    </citation>
    <scope>NUCLEOTIDE SEQUENCE [LARGE SCALE GENOMIC DNA]</scope>
    <source>
        <strain evidence="1 2">193</strain>
    </source>
</reference>
<evidence type="ECO:0000313" key="1">
    <source>
        <dbReference type="EMBL" id="RMB79650.1"/>
    </source>
</evidence>
<name>A0A3M0HTP5_9ACTN</name>
<sequence length="150" mass="16187">MVPDDRADTASAEFVTSVGRGPLATIEAFEAGAFRTGYVARRLLAELPGLPLREISPLATAYADRDATTAQLELNTGAVEGVRAWGDVLGAEVEVSFHDERRSRRVYELHEVKGMIGGVAVRVVDIRSLPADEAAAWRRARHRADGGDDS</sequence>
<comment type="caution">
    <text evidence="1">The sequence shown here is derived from an EMBL/GenBank/DDBJ whole genome shotgun (WGS) entry which is preliminary data.</text>
</comment>
<gene>
    <name evidence="1" type="ORF">CTZ28_44365</name>
</gene>
<proteinExistence type="predicted"/>
<keyword evidence="2" id="KW-1185">Reference proteome</keyword>